<dbReference type="Proteomes" id="UP001201812">
    <property type="component" value="Unassembled WGS sequence"/>
</dbReference>
<feature type="region of interest" description="Disordered" evidence="1">
    <location>
        <begin position="1"/>
        <end position="35"/>
    </location>
</feature>
<feature type="region of interest" description="Disordered" evidence="1">
    <location>
        <begin position="82"/>
        <end position="103"/>
    </location>
</feature>
<feature type="compositionally biased region" description="Polar residues" evidence="1">
    <location>
        <begin position="1"/>
        <end position="14"/>
    </location>
</feature>
<organism evidence="2 3">
    <name type="scientific">Ditylenchus destructor</name>
    <dbReference type="NCBI Taxonomy" id="166010"/>
    <lineage>
        <taxon>Eukaryota</taxon>
        <taxon>Metazoa</taxon>
        <taxon>Ecdysozoa</taxon>
        <taxon>Nematoda</taxon>
        <taxon>Chromadorea</taxon>
        <taxon>Rhabditida</taxon>
        <taxon>Tylenchina</taxon>
        <taxon>Tylenchomorpha</taxon>
        <taxon>Sphaerularioidea</taxon>
        <taxon>Anguinidae</taxon>
        <taxon>Anguininae</taxon>
        <taxon>Ditylenchus</taxon>
    </lineage>
</organism>
<proteinExistence type="predicted"/>
<evidence type="ECO:0000313" key="2">
    <source>
        <dbReference type="EMBL" id="KAI1701550.1"/>
    </source>
</evidence>
<feature type="compositionally biased region" description="Basic and acidic residues" evidence="1">
    <location>
        <begin position="250"/>
        <end position="263"/>
    </location>
</feature>
<gene>
    <name evidence="2" type="ORF">DdX_16025</name>
</gene>
<dbReference type="EMBL" id="JAKKPZ010000116">
    <property type="protein sequence ID" value="KAI1701550.1"/>
    <property type="molecule type" value="Genomic_DNA"/>
</dbReference>
<name>A0AAD4MUA4_9BILA</name>
<reference evidence="2" key="1">
    <citation type="submission" date="2022-01" db="EMBL/GenBank/DDBJ databases">
        <title>Genome Sequence Resource for Two Populations of Ditylenchus destructor, the Migratory Endoparasitic Phytonematode.</title>
        <authorList>
            <person name="Zhang H."/>
            <person name="Lin R."/>
            <person name="Xie B."/>
        </authorList>
    </citation>
    <scope>NUCLEOTIDE SEQUENCE</scope>
    <source>
        <strain evidence="2">BazhouSP</strain>
    </source>
</reference>
<evidence type="ECO:0000256" key="1">
    <source>
        <dbReference type="SAM" id="MobiDB-lite"/>
    </source>
</evidence>
<dbReference type="AlphaFoldDB" id="A0AAD4MUA4"/>
<sequence length="288" mass="32421">MENGNLTRSKTVQLDSPPMDPDHQMPVNDSERQYQTENSLNADIESMHIVDFPGKNRKDSEKVTSNVSTEFKFKTQGIEDDSKNFESNLSTAEMPKDDKAEFERPENVLLNGNREYITGDVAEQNLRPHSSQSNVSLRCCVSPVKDKEATTPVEVQIDEPAITPQSLEDVGDPMVPFDRRNSSAQPSKIDALKATILATGARFRPPFTPSNSLMSPPPTKLSQKKRSNLMVESVNHDPSMAPAQKPAMIHSERKRYSSREESPLAREKERFGFGFEEKSLDRCHISIW</sequence>
<feature type="region of interest" description="Disordered" evidence="1">
    <location>
        <begin position="203"/>
        <end position="223"/>
    </location>
</feature>
<feature type="compositionally biased region" description="Basic and acidic residues" evidence="1">
    <location>
        <begin position="94"/>
        <end position="103"/>
    </location>
</feature>
<protein>
    <submittedName>
        <fullName evidence="2">Uncharacterized protein</fullName>
    </submittedName>
</protein>
<accession>A0AAD4MUA4</accession>
<comment type="caution">
    <text evidence="2">The sequence shown here is derived from an EMBL/GenBank/DDBJ whole genome shotgun (WGS) entry which is preliminary data.</text>
</comment>
<feature type="region of interest" description="Disordered" evidence="1">
    <location>
        <begin position="236"/>
        <end position="263"/>
    </location>
</feature>
<evidence type="ECO:0000313" key="3">
    <source>
        <dbReference type="Proteomes" id="UP001201812"/>
    </source>
</evidence>
<keyword evidence="3" id="KW-1185">Reference proteome</keyword>